<feature type="domain" description="ATP-grasp" evidence="2">
    <location>
        <begin position="108"/>
        <end position="288"/>
    </location>
</feature>
<dbReference type="SUPFAM" id="SSF56059">
    <property type="entry name" value="Glutathione synthetase ATP-binding domain-like"/>
    <property type="match status" value="1"/>
</dbReference>
<reference evidence="3 4" key="1">
    <citation type="submission" date="2024-06" db="EMBL/GenBank/DDBJ databases">
        <title>The Natural Products Discovery Center: Release of the First 8490 Sequenced Strains for Exploring Actinobacteria Biosynthetic Diversity.</title>
        <authorList>
            <person name="Kalkreuter E."/>
            <person name="Kautsar S.A."/>
            <person name="Yang D."/>
            <person name="Bader C.D."/>
            <person name="Teijaro C.N."/>
            <person name="Fluegel L."/>
            <person name="Davis C.M."/>
            <person name="Simpson J.R."/>
            <person name="Lauterbach L."/>
            <person name="Steele A.D."/>
            <person name="Gui C."/>
            <person name="Meng S."/>
            <person name="Li G."/>
            <person name="Viehrig K."/>
            <person name="Ye F."/>
            <person name="Su P."/>
            <person name="Kiefer A.F."/>
            <person name="Nichols A."/>
            <person name="Cepeda A.J."/>
            <person name="Yan W."/>
            <person name="Fan B."/>
            <person name="Jiang Y."/>
            <person name="Adhikari A."/>
            <person name="Zheng C.-J."/>
            <person name="Schuster L."/>
            <person name="Cowan T.M."/>
            <person name="Smanski M.J."/>
            <person name="Chevrette M.G."/>
            <person name="De Carvalho L.P.S."/>
            <person name="Shen B."/>
        </authorList>
    </citation>
    <scope>NUCLEOTIDE SEQUENCE [LARGE SCALE GENOMIC DNA]</scope>
    <source>
        <strain evidence="3 4">NPDC048946</strain>
    </source>
</reference>
<dbReference type="InterPro" id="IPR011761">
    <property type="entry name" value="ATP-grasp"/>
</dbReference>
<proteinExistence type="predicted"/>
<evidence type="ECO:0000313" key="3">
    <source>
        <dbReference type="EMBL" id="MEU8132575.1"/>
    </source>
</evidence>
<dbReference type="RefSeq" id="WP_358348617.1">
    <property type="nucleotide sequence ID" value="NZ_JBEZFP010000006.1"/>
</dbReference>
<dbReference type="Gene3D" id="3.30.470.20">
    <property type="entry name" value="ATP-grasp fold, B domain"/>
    <property type="match status" value="1"/>
</dbReference>
<organism evidence="3 4">
    <name type="scientific">Streptodolium elevatio</name>
    <dbReference type="NCBI Taxonomy" id="3157996"/>
    <lineage>
        <taxon>Bacteria</taxon>
        <taxon>Bacillati</taxon>
        <taxon>Actinomycetota</taxon>
        <taxon>Actinomycetes</taxon>
        <taxon>Kitasatosporales</taxon>
        <taxon>Streptomycetaceae</taxon>
        <taxon>Streptodolium</taxon>
    </lineage>
</organism>
<comment type="caution">
    <text evidence="3">The sequence shown here is derived from an EMBL/GenBank/DDBJ whole genome shotgun (WGS) entry which is preliminary data.</text>
</comment>
<dbReference type="PROSITE" id="PS50975">
    <property type="entry name" value="ATP_GRASP"/>
    <property type="match status" value="1"/>
</dbReference>
<keyword evidence="1" id="KW-0067">ATP-binding</keyword>
<keyword evidence="1" id="KW-0547">Nucleotide-binding</keyword>
<sequence length="398" mass="42171">MTSRQAAQLLRQAGHEVEVLAPPGRPPLRLPPAVTRVHPLPAYGADPWGWLDAASKVLHAEGHDVLIPTGEQVAVLARADVGGTTLAAHLAVPRFASLERVQDKVSAGVTLTEIGLPQPEASVVSSAEALRQIADPPMYVKLPIGTASNGVFPITRREELLRLADNLEAQGVFAGGGRVLVQEPVRGPVVSVQSVFDHGRLVAMHAYVHVVPGSRGGAAAKRGLVLAVLREHITLLGAHIGWHGALSMDGILTDDGPVWIDVNPRLVEPTNAALSGVDLLGALIEVSLGRSPASVPTAQSGATTHQFLQGLLGAGERGRAAVLRELWHATVRRGAYRDSTEELLSVRREPRTIPALLALTTGLLAAPGWTLRRALRDADRNTLAPHTWRQIRAGAPPT</sequence>
<dbReference type="Proteomes" id="UP001551482">
    <property type="component" value="Unassembled WGS sequence"/>
</dbReference>
<gene>
    <name evidence="3" type="ORF">AB0C36_03615</name>
</gene>
<keyword evidence="4" id="KW-1185">Reference proteome</keyword>
<name>A0ABV3DA13_9ACTN</name>
<evidence type="ECO:0000259" key="2">
    <source>
        <dbReference type="PROSITE" id="PS50975"/>
    </source>
</evidence>
<evidence type="ECO:0000256" key="1">
    <source>
        <dbReference type="PROSITE-ProRule" id="PRU00409"/>
    </source>
</evidence>
<protein>
    <recommendedName>
        <fullName evidence="2">ATP-grasp domain-containing protein</fullName>
    </recommendedName>
</protein>
<dbReference type="EMBL" id="JBEZFP010000006">
    <property type="protein sequence ID" value="MEU8132575.1"/>
    <property type="molecule type" value="Genomic_DNA"/>
</dbReference>
<accession>A0ABV3DA13</accession>
<evidence type="ECO:0000313" key="4">
    <source>
        <dbReference type="Proteomes" id="UP001551482"/>
    </source>
</evidence>